<feature type="transmembrane region" description="Helical" evidence="7">
    <location>
        <begin position="378"/>
        <end position="397"/>
    </location>
</feature>
<comment type="similarity">
    <text evidence="2">Belongs to the polysaccharide synthase family.</text>
</comment>
<dbReference type="Pfam" id="PF13440">
    <property type="entry name" value="Polysacc_synt_3"/>
    <property type="match status" value="1"/>
</dbReference>
<dbReference type="InterPro" id="IPR050833">
    <property type="entry name" value="Poly_Biosynth_Transport"/>
</dbReference>
<evidence type="ECO:0000256" key="6">
    <source>
        <dbReference type="ARBA" id="ARBA00023136"/>
    </source>
</evidence>
<feature type="transmembrane region" description="Helical" evidence="7">
    <location>
        <begin position="409"/>
        <end position="430"/>
    </location>
</feature>
<sequence>MSLKKKATKGSIWTSLTRTGINVVDFLVYAYLARVLTLEEFGLAGFCFLFIEFANTLVNAGVNQNLVQRDKWEDRYAASTMTFVAGMGMIVVLGILGIGAPIAYYSYSELAAWVVASLAPITLVTSLQVVVSGKLLREFKNKQMGVAKFCATLISAVTIIVLAENGYGLWALIIGKLVNAIVQYFLLLYVAKFKPYFHFNKSDNKELISFCLPLFGMTIMNFLHRKASNMFTGFVLGPASFALLAAAQKGSLIINQVTMSSINSMVVPSFSRVTEKDKLGDLYIKMVALTALLVLPIFMGLAAIADPFVTIAFGEKFSPSAEYMVITSFSMFPAVIAWFLPNLLIANGKTKDAFNLTLLNLFSSIVVAGATIWFGVKIMLISTVIAGFVSLPIRLMIVNKHVPINYKRLFHELIPPFASSMAMYLILVALKPYFTTWFSNDILLITLLILAGVLIYPIVYFAAFYKSAKICAAELIAMFKTKKLADSQ</sequence>
<evidence type="ECO:0000313" key="9">
    <source>
        <dbReference type="Proteomes" id="UP000509458"/>
    </source>
</evidence>
<gene>
    <name evidence="8" type="ORF">ALFOR1_30465</name>
</gene>
<dbReference type="EMBL" id="LR812090">
    <property type="protein sequence ID" value="CAB9493545.1"/>
    <property type="molecule type" value="Genomic_DNA"/>
</dbReference>
<dbReference type="PANTHER" id="PTHR30250">
    <property type="entry name" value="PST FAMILY PREDICTED COLANIC ACID TRANSPORTER"/>
    <property type="match status" value="1"/>
</dbReference>
<organism evidence="8 9">
    <name type="scientific">Alteromonas macleodii</name>
    <name type="common">Pseudoalteromonas macleodii</name>
    <dbReference type="NCBI Taxonomy" id="28108"/>
    <lineage>
        <taxon>Bacteria</taxon>
        <taxon>Pseudomonadati</taxon>
        <taxon>Pseudomonadota</taxon>
        <taxon>Gammaproteobacteria</taxon>
        <taxon>Alteromonadales</taxon>
        <taxon>Alteromonadaceae</taxon>
        <taxon>Alteromonas/Salinimonas group</taxon>
        <taxon>Alteromonas</taxon>
    </lineage>
</organism>
<feature type="transmembrane region" description="Helical" evidence="7">
    <location>
        <begin position="442"/>
        <end position="465"/>
    </location>
</feature>
<name>A0A6T9Y0L8_ALTMA</name>
<feature type="transmembrane region" description="Helical" evidence="7">
    <location>
        <begin position="353"/>
        <end position="372"/>
    </location>
</feature>
<protein>
    <submittedName>
        <fullName evidence="8">Polysaccharide biosynthesis protein</fullName>
    </submittedName>
</protein>
<evidence type="ECO:0000313" key="8">
    <source>
        <dbReference type="EMBL" id="CAB9493545.1"/>
    </source>
</evidence>
<keyword evidence="4 7" id="KW-0812">Transmembrane</keyword>
<evidence type="ECO:0000256" key="1">
    <source>
        <dbReference type="ARBA" id="ARBA00004651"/>
    </source>
</evidence>
<keyword evidence="3" id="KW-1003">Cell membrane</keyword>
<feature type="transmembrane region" description="Helical" evidence="7">
    <location>
        <begin position="12"/>
        <end position="31"/>
    </location>
</feature>
<evidence type="ECO:0000256" key="4">
    <source>
        <dbReference type="ARBA" id="ARBA00022692"/>
    </source>
</evidence>
<feature type="transmembrane region" description="Helical" evidence="7">
    <location>
        <begin position="282"/>
        <end position="305"/>
    </location>
</feature>
<evidence type="ECO:0000256" key="2">
    <source>
        <dbReference type="ARBA" id="ARBA00007430"/>
    </source>
</evidence>
<evidence type="ECO:0000256" key="3">
    <source>
        <dbReference type="ARBA" id="ARBA00022475"/>
    </source>
</evidence>
<dbReference type="GO" id="GO:0005886">
    <property type="term" value="C:plasma membrane"/>
    <property type="evidence" value="ECO:0007669"/>
    <property type="project" value="UniProtKB-SubCell"/>
</dbReference>
<evidence type="ECO:0000256" key="5">
    <source>
        <dbReference type="ARBA" id="ARBA00022989"/>
    </source>
</evidence>
<keyword evidence="5 7" id="KW-1133">Transmembrane helix</keyword>
<dbReference type="AlphaFoldDB" id="A0A6T9Y0L8"/>
<dbReference type="Proteomes" id="UP000509458">
    <property type="component" value="Chromosome"/>
</dbReference>
<dbReference type="PANTHER" id="PTHR30250:SF10">
    <property type="entry name" value="LIPOPOLYSACCHARIDE BIOSYNTHESIS PROTEIN WZXC"/>
    <property type="match status" value="1"/>
</dbReference>
<proteinExistence type="inferred from homology"/>
<feature type="transmembrane region" description="Helical" evidence="7">
    <location>
        <begin position="83"/>
        <end position="104"/>
    </location>
</feature>
<feature type="transmembrane region" description="Helical" evidence="7">
    <location>
        <begin position="43"/>
        <end position="62"/>
    </location>
</feature>
<comment type="subcellular location">
    <subcellularLocation>
        <location evidence="1">Cell membrane</location>
        <topology evidence="1">Multi-pass membrane protein</topology>
    </subcellularLocation>
</comment>
<feature type="transmembrane region" description="Helical" evidence="7">
    <location>
        <begin position="325"/>
        <end position="346"/>
    </location>
</feature>
<feature type="transmembrane region" description="Helical" evidence="7">
    <location>
        <begin position="169"/>
        <end position="191"/>
    </location>
</feature>
<keyword evidence="6 7" id="KW-0472">Membrane</keyword>
<feature type="transmembrane region" description="Helical" evidence="7">
    <location>
        <begin position="145"/>
        <end position="163"/>
    </location>
</feature>
<reference evidence="8 9" key="1">
    <citation type="submission" date="2020-06" db="EMBL/GenBank/DDBJ databases">
        <authorList>
            <person name="Duchaud E."/>
        </authorList>
    </citation>
    <scope>NUCLEOTIDE SEQUENCE [LARGE SCALE GENOMIC DNA]</scope>
    <source>
        <strain evidence="8">Alteromonas fortis</strain>
    </source>
</reference>
<dbReference type="RefSeq" id="WP_179983064.1">
    <property type="nucleotide sequence ID" value="NZ_LR812090.1"/>
</dbReference>
<accession>A0A6T9Y0L8</accession>
<evidence type="ECO:0000256" key="7">
    <source>
        <dbReference type="SAM" id="Phobius"/>
    </source>
</evidence>
<feature type="transmembrane region" description="Helical" evidence="7">
    <location>
        <begin position="110"/>
        <end position="133"/>
    </location>
</feature>